<keyword evidence="4" id="KW-1185">Reference proteome</keyword>
<dbReference type="Gene3D" id="1.10.10.10">
    <property type="entry name" value="Winged helix-like DNA-binding domain superfamily/Winged helix DNA-binding domain"/>
    <property type="match status" value="1"/>
</dbReference>
<feature type="domain" description="HTH marR-type" evidence="2">
    <location>
        <begin position="7"/>
        <end position="138"/>
    </location>
</feature>
<feature type="region of interest" description="Disordered" evidence="1">
    <location>
        <begin position="136"/>
        <end position="161"/>
    </location>
</feature>
<reference evidence="3 4" key="1">
    <citation type="journal article" date="2023" name="Microbiol. Resour. Announc.">
        <title>Complete Genome Sequence of the First Colistin-Resistant Raoultella electrica Strain.</title>
        <authorList>
            <person name="Aldeia C."/>
            <person name="Campos-Madueno E.I."/>
            <person name="Sendi P."/>
            <person name="Endimiani A."/>
        </authorList>
    </citation>
    <scope>NUCLEOTIDE SEQUENCE [LARGE SCALE GENOMIC DNA]</scope>
    <source>
        <strain evidence="3 4">S2-IND-01-C</strain>
    </source>
</reference>
<evidence type="ECO:0000256" key="1">
    <source>
        <dbReference type="SAM" id="MobiDB-lite"/>
    </source>
</evidence>
<evidence type="ECO:0000313" key="3">
    <source>
        <dbReference type="EMBL" id="WBW61019.1"/>
    </source>
</evidence>
<name>A0AAJ5QVD8_9ENTR</name>
<organism evidence="3 4">
    <name type="scientific">Klebsiella electrica</name>
    <dbReference type="NCBI Taxonomy" id="1259973"/>
    <lineage>
        <taxon>Bacteria</taxon>
        <taxon>Pseudomonadati</taxon>
        <taxon>Pseudomonadota</taxon>
        <taxon>Gammaproteobacteria</taxon>
        <taxon>Enterobacterales</taxon>
        <taxon>Enterobacteriaceae</taxon>
        <taxon>Klebsiella/Raoultella group</taxon>
        <taxon>Klebsiella</taxon>
    </lineage>
</organism>
<proteinExistence type="predicted"/>
<dbReference type="AlphaFoldDB" id="A0AAJ5QVD8"/>
<dbReference type="PANTHER" id="PTHR33164:SF57">
    <property type="entry name" value="MARR-FAMILY TRANSCRIPTIONAL REGULATOR"/>
    <property type="match status" value="1"/>
</dbReference>
<dbReference type="InterPro" id="IPR036388">
    <property type="entry name" value="WH-like_DNA-bd_sf"/>
</dbReference>
<dbReference type="SMART" id="SM00347">
    <property type="entry name" value="HTH_MARR"/>
    <property type="match status" value="1"/>
</dbReference>
<gene>
    <name evidence="3" type="ORF">OR613_24100</name>
</gene>
<protein>
    <submittedName>
        <fullName evidence="3">MarR family winged helix-turn-helix transcriptional regulator</fullName>
    </submittedName>
</protein>
<dbReference type="Pfam" id="PF12802">
    <property type="entry name" value="MarR_2"/>
    <property type="match status" value="1"/>
</dbReference>
<dbReference type="GO" id="GO:0006950">
    <property type="term" value="P:response to stress"/>
    <property type="evidence" value="ECO:0007669"/>
    <property type="project" value="TreeGrafter"/>
</dbReference>
<dbReference type="PRINTS" id="PR00598">
    <property type="entry name" value="HTHMARR"/>
</dbReference>
<dbReference type="InterPro" id="IPR036390">
    <property type="entry name" value="WH_DNA-bd_sf"/>
</dbReference>
<evidence type="ECO:0000313" key="4">
    <source>
        <dbReference type="Proteomes" id="UP001210130"/>
    </source>
</evidence>
<dbReference type="Proteomes" id="UP001210130">
    <property type="component" value="Chromosome"/>
</dbReference>
<dbReference type="RefSeq" id="WP_131049390.1">
    <property type="nucleotide sequence ID" value="NZ_CP041247.1"/>
</dbReference>
<feature type="compositionally biased region" description="Polar residues" evidence="1">
    <location>
        <begin position="136"/>
        <end position="148"/>
    </location>
</feature>
<dbReference type="PANTHER" id="PTHR33164">
    <property type="entry name" value="TRANSCRIPTIONAL REGULATOR, MARR FAMILY"/>
    <property type="match status" value="1"/>
</dbReference>
<dbReference type="PROSITE" id="PS50995">
    <property type="entry name" value="HTH_MARR_2"/>
    <property type="match status" value="1"/>
</dbReference>
<dbReference type="InterPro" id="IPR000835">
    <property type="entry name" value="HTH_MarR-typ"/>
</dbReference>
<dbReference type="GO" id="GO:0003700">
    <property type="term" value="F:DNA-binding transcription factor activity"/>
    <property type="evidence" value="ECO:0007669"/>
    <property type="project" value="InterPro"/>
</dbReference>
<dbReference type="SUPFAM" id="SSF46785">
    <property type="entry name" value="Winged helix' DNA-binding domain"/>
    <property type="match status" value="1"/>
</dbReference>
<evidence type="ECO:0000259" key="2">
    <source>
        <dbReference type="PROSITE" id="PS50995"/>
    </source>
</evidence>
<accession>A0AAJ5QVD8</accession>
<dbReference type="EMBL" id="CP112887">
    <property type="protein sequence ID" value="WBW61019.1"/>
    <property type="molecule type" value="Genomic_DNA"/>
</dbReference>
<sequence>MPSPQLNNDIGYQLQLATLTSNHEARQELVDLQLTPARVTALVHIREQPGCDQTELGQRLLVNRAAGMKIANALAEAGLIERSEGRDRRSRGLTLTPHGKQVLTDATHRLARASDRTCQGLTAEEREQLLHLLQKLNASRPSEMAQSPETEDVSTPLPSLP</sequence>
<dbReference type="InterPro" id="IPR039422">
    <property type="entry name" value="MarR/SlyA-like"/>
</dbReference>